<gene>
    <name evidence="3" type="ORF">CFBP5507_07975</name>
</gene>
<keyword evidence="2" id="KW-1133">Transmembrane helix</keyword>
<evidence type="ECO:0000313" key="4">
    <source>
        <dbReference type="Proteomes" id="UP000298735"/>
    </source>
</evidence>
<reference evidence="3" key="1">
    <citation type="submission" date="2022-10" db="EMBL/GenBank/DDBJ databases">
        <title>Complete genome sequence of Agrobacterium salinitolerans CFBP5507.</title>
        <authorList>
            <person name="Tchabashvili S."/>
            <person name="Yen H.-C."/>
            <person name="Haryono M."/>
            <person name="Lin Y.-C."/>
            <person name="Lai E.-M."/>
            <person name="Kuo C.-H."/>
        </authorList>
    </citation>
    <scope>NUCLEOTIDE SEQUENCE</scope>
    <source>
        <strain evidence="3">CFBP5507</strain>
    </source>
</reference>
<dbReference type="Proteomes" id="UP000298735">
    <property type="component" value="Chromosome Circular"/>
</dbReference>
<feature type="compositionally biased region" description="Low complexity" evidence="1">
    <location>
        <begin position="38"/>
        <end position="49"/>
    </location>
</feature>
<name>A0A9X9K704_9HYPH</name>
<accession>A0A9X9K704</accession>
<dbReference type="AlphaFoldDB" id="A0A9X9K704"/>
<organism evidence="3 4">
    <name type="scientific">Agrobacterium salinitolerans</name>
    <dbReference type="NCBI Taxonomy" id="1183413"/>
    <lineage>
        <taxon>Bacteria</taxon>
        <taxon>Pseudomonadati</taxon>
        <taxon>Pseudomonadota</taxon>
        <taxon>Alphaproteobacteria</taxon>
        <taxon>Hyphomicrobiales</taxon>
        <taxon>Rhizobiaceae</taxon>
        <taxon>Rhizobium/Agrobacterium group</taxon>
        <taxon>Agrobacterium</taxon>
    </lineage>
</organism>
<feature type="transmembrane region" description="Helical" evidence="2">
    <location>
        <begin position="6"/>
        <end position="25"/>
    </location>
</feature>
<dbReference type="EMBL" id="CP109968">
    <property type="protein sequence ID" value="UYZ06199.1"/>
    <property type="molecule type" value="Genomic_DNA"/>
</dbReference>
<sequence length="55" mass="5893">MTIAQWSLSIAPLLIAQTLTFLAIWRATRRKQSPPASPAAGGDAGPVPMADHRPR</sequence>
<evidence type="ECO:0000313" key="3">
    <source>
        <dbReference type="EMBL" id="UYZ06199.1"/>
    </source>
</evidence>
<keyword evidence="2" id="KW-0472">Membrane</keyword>
<proteinExistence type="predicted"/>
<dbReference type="KEGG" id="asal:CFBP5507_07975"/>
<evidence type="ECO:0000256" key="1">
    <source>
        <dbReference type="SAM" id="MobiDB-lite"/>
    </source>
</evidence>
<dbReference type="RefSeq" id="WP_170985526.1">
    <property type="nucleotide sequence ID" value="NZ_CP109968.1"/>
</dbReference>
<keyword evidence="2" id="KW-0812">Transmembrane</keyword>
<feature type="region of interest" description="Disordered" evidence="1">
    <location>
        <begin position="32"/>
        <end position="55"/>
    </location>
</feature>
<evidence type="ECO:0000256" key="2">
    <source>
        <dbReference type="SAM" id="Phobius"/>
    </source>
</evidence>
<protein>
    <submittedName>
        <fullName evidence="3">Uncharacterized protein</fullName>
    </submittedName>
</protein>